<accession>K0Q6Q5</accession>
<name>K0Q6Q5_9HYPH</name>
<dbReference type="GO" id="GO:0005886">
    <property type="term" value="C:plasma membrane"/>
    <property type="evidence" value="ECO:0007669"/>
    <property type="project" value="UniProtKB-SubCell"/>
</dbReference>
<dbReference type="AlphaFoldDB" id="K0Q6Q5"/>
<proteinExistence type="inferred from homology"/>
<evidence type="ECO:0000256" key="2">
    <source>
        <dbReference type="ARBA" id="ARBA00022448"/>
    </source>
</evidence>
<evidence type="ECO:0000256" key="5">
    <source>
        <dbReference type="ARBA" id="ARBA00022692"/>
    </source>
</evidence>
<dbReference type="HOGENOM" id="CLU_016047_3_1_5"/>
<dbReference type="PANTHER" id="PTHR43357:SF4">
    <property type="entry name" value="INNER MEMBRANE ABC TRANSPORTER PERMEASE PROTEIN YDCV"/>
    <property type="match status" value="1"/>
</dbReference>
<dbReference type="SUPFAM" id="SSF161098">
    <property type="entry name" value="MetI-like"/>
    <property type="match status" value="1"/>
</dbReference>
<feature type="transmembrane region" description="Helical" evidence="8">
    <location>
        <begin position="154"/>
        <end position="177"/>
    </location>
</feature>
<organism evidence="10 11">
    <name type="scientific">Rhizobium mesoamericanum STM3625</name>
    <dbReference type="NCBI Taxonomy" id="1211777"/>
    <lineage>
        <taxon>Bacteria</taxon>
        <taxon>Pseudomonadati</taxon>
        <taxon>Pseudomonadota</taxon>
        <taxon>Alphaproteobacteria</taxon>
        <taxon>Hyphomicrobiales</taxon>
        <taxon>Rhizobiaceae</taxon>
        <taxon>Rhizobium/Agrobacterium group</taxon>
        <taxon>Rhizobium</taxon>
    </lineage>
</organism>
<comment type="similarity">
    <text evidence="8">Belongs to the binding-protein-dependent transport system permease family.</text>
</comment>
<evidence type="ECO:0000313" key="10">
    <source>
        <dbReference type="EMBL" id="CCM80269.1"/>
    </source>
</evidence>
<feature type="transmembrane region" description="Helical" evidence="8">
    <location>
        <begin position="26"/>
        <end position="51"/>
    </location>
</feature>
<dbReference type="InterPro" id="IPR000515">
    <property type="entry name" value="MetI-like"/>
</dbReference>
<gene>
    <name evidence="10" type="primary">attB</name>
    <name evidence="10" type="ORF">BN77_p230013</name>
</gene>
<dbReference type="PROSITE" id="PS50928">
    <property type="entry name" value="ABC_TM1"/>
    <property type="match status" value="1"/>
</dbReference>
<evidence type="ECO:0000313" key="11">
    <source>
        <dbReference type="Proteomes" id="UP000009319"/>
    </source>
</evidence>
<dbReference type="Proteomes" id="UP000009319">
    <property type="component" value="Unassembled WGS sequence"/>
</dbReference>
<dbReference type="RefSeq" id="WP_007538984.1">
    <property type="nucleotide sequence ID" value="NZ_HF536778.1"/>
</dbReference>
<keyword evidence="3" id="KW-1003">Cell membrane</keyword>
<evidence type="ECO:0000256" key="7">
    <source>
        <dbReference type="ARBA" id="ARBA00023136"/>
    </source>
</evidence>
<keyword evidence="2 8" id="KW-0813">Transport</keyword>
<sequence>MSSVSSLNGNDRAPRLVAVNSRPLRIVGLTVGIGIIVLLLIFLILPTLLVIPMSLGTAEYLELPPRGLTLKWYVAFFTDADWMAATWFSFRIAIATTVSATIVGTLASVALVRGDLPGKTWLQALTLGPLIVPHIVIAVSVYLMFAPLRLTGTFFGFVIAHTMLAVPYVVITVTAALQRFDVSLELAALNCGASRLRAFFAVVLPGIAPGVAAAAVFAFMASFDEATVAFFISGVEGKTLTRKMFEDIDFNLTPVIAAASTILVIVSLAIMGGLQVLQSRTAAATSKL</sequence>
<evidence type="ECO:0000256" key="3">
    <source>
        <dbReference type="ARBA" id="ARBA00022475"/>
    </source>
</evidence>
<dbReference type="STRING" id="1211777.BN77_p230013"/>
<dbReference type="GO" id="GO:0055085">
    <property type="term" value="P:transmembrane transport"/>
    <property type="evidence" value="ECO:0007669"/>
    <property type="project" value="InterPro"/>
</dbReference>
<evidence type="ECO:0000259" key="9">
    <source>
        <dbReference type="PROSITE" id="PS50928"/>
    </source>
</evidence>
<protein>
    <submittedName>
        <fullName evidence="10">AttB-like ABC transporter, permease protein</fullName>
    </submittedName>
</protein>
<feature type="domain" description="ABC transmembrane type-1" evidence="9">
    <location>
        <begin position="86"/>
        <end position="274"/>
    </location>
</feature>
<dbReference type="Pfam" id="PF00528">
    <property type="entry name" value="BPD_transp_1"/>
    <property type="match status" value="1"/>
</dbReference>
<evidence type="ECO:0000256" key="1">
    <source>
        <dbReference type="ARBA" id="ARBA00004429"/>
    </source>
</evidence>
<feature type="transmembrane region" description="Helical" evidence="8">
    <location>
        <begin position="124"/>
        <end position="148"/>
    </location>
</feature>
<keyword evidence="6 8" id="KW-1133">Transmembrane helix</keyword>
<dbReference type="EMBL" id="CANI01000086">
    <property type="protein sequence ID" value="CCM80269.1"/>
    <property type="molecule type" value="Genomic_DNA"/>
</dbReference>
<evidence type="ECO:0000256" key="6">
    <source>
        <dbReference type="ARBA" id="ARBA00022989"/>
    </source>
</evidence>
<feature type="transmembrane region" description="Helical" evidence="8">
    <location>
        <begin position="88"/>
        <end position="112"/>
    </location>
</feature>
<dbReference type="eggNOG" id="COG1177">
    <property type="taxonomic scope" value="Bacteria"/>
</dbReference>
<keyword evidence="5 8" id="KW-0812">Transmembrane</keyword>
<evidence type="ECO:0000256" key="8">
    <source>
        <dbReference type="RuleBase" id="RU363032"/>
    </source>
</evidence>
<evidence type="ECO:0000256" key="4">
    <source>
        <dbReference type="ARBA" id="ARBA00022519"/>
    </source>
</evidence>
<dbReference type="InterPro" id="IPR035906">
    <property type="entry name" value="MetI-like_sf"/>
</dbReference>
<dbReference type="CDD" id="cd06261">
    <property type="entry name" value="TM_PBP2"/>
    <property type="match status" value="1"/>
</dbReference>
<feature type="transmembrane region" description="Helical" evidence="8">
    <location>
        <begin position="198"/>
        <end position="221"/>
    </location>
</feature>
<dbReference type="Gene3D" id="1.10.3720.10">
    <property type="entry name" value="MetI-like"/>
    <property type="match status" value="1"/>
</dbReference>
<keyword evidence="11" id="KW-1185">Reference proteome</keyword>
<feature type="transmembrane region" description="Helical" evidence="8">
    <location>
        <begin position="255"/>
        <end position="277"/>
    </location>
</feature>
<comment type="subcellular location">
    <subcellularLocation>
        <location evidence="1">Cell inner membrane</location>
        <topology evidence="1">Multi-pass membrane protein</topology>
    </subcellularLocation>
    <subcellularLocation>
        <location evidence="8">Cell membrane</location>
        <topology evidence="8">Multi-pass membrane protein</topology>
    </subcellularLocation>
</comment>
<comment type="caution">
    <text evidence="10">The sequence shown here is derived from an EMBL/GenBank/DDBJ whole genome shotgun (WGS) entry which is preliminary data.</text>
</comment>
<keyword evidence="4" id="KW-0997">Cell inner membrane</keyword>
<dbReference type="PANTHER" id="PTHR43357">
    <property type="entry name" value="INNER MEMBRANE ABC TRANSPORTER PERMEASE PROTEIN YDCV"/>
    <property type="match status" value="1"/>
</dbReference>
<keyword evidence="7 8" id="KW-0472">Membrane</keyword>
<reference evidence="10 11" key="1">
    <citation type="journal article" date="2013" name="Genome Announc.">
        <title>Draft Genome Sequence of Rhizobium mesoamericanum STM3625, a Nitrogen-Fixing Symbiont of Mimosa pudica Isolated in French Guiana (South America).</title>
        <authorList>
            <person name="Moulin L."/>
            <person name="Mornico D."/>
            <person name="Melkonian R."/>
            <person name="Klonowska A."/>
        </authorList>
    </citation>
    <scope>NUCLEOTIDE SEQUENCE [LARGE SCALE GENOMIC DNA]</scope>
    <source>
        <strain evidence="10 11">STM3625</strain>
    </source>
</reference>